<evidence type="ECO:0000313" key="2">
    <source>
        <dbReference type="Proteomes" id="UP001140234"/>
    </source>
</evidence>
<name>A0ACC1JU15_9FUNG</name>
<feature type="non-terminal residue" evidence="1">
    <location>
        <position position="1"/>
    </location>
</feature>
<comment type="caution">
    <text evidence="1">The sequence shown here is derived from an EMBL/GenBank/DDBJ whole genome shotgun (WGS) entry which is preliminary data.</text>
</comment>
<keyword evidence="2" id="KW-1185">Reference proteome</keyword>
<proteinExistence type="predicted"/>
<dbReference type="Proteomes" id="UP001140234">
    <property type="component" value="Unassembled WGS sequence"/>
</dbReference>
<reference evidence="1" key="1">
    <citation type="submission" date="2022-07" db="EMBL/GenBank/DDBJ databases">
        <title>Phylogenomic reconstructions and comparative analyses of Kickxellomycotina fungi.</title>
        <authorList>
            <person name="Reynolds N.K."/>
            <person name="Stajich J.E."/>
            <person name="Barry K."/>
            <person name="Grigoriev I.V."/>
            <person name="Crous P."/>
            <person name="Smith M.E."/>
        </authorList>
    </citation>
    <scope>NUCLEOTIDE SEQUENCE</scope>
    <source>
        <strain evidence="1">CBS 109366</strain>
    </source>
</reference>
<dbReference type="EMBL" id="JANBUJ010001483">
    <property type="protein sequence ID" value="KAJ2767206.1"/>
    <property type="molecule type" value="Genomic_DNA"/>
</dbReference>
<gene>
    <name evidence="1" type="ORF">IWQ57_004047</name>
</gene>
<accession>A0ACC1JU15</accession>
<protein>
    <submittedName>
        <fullName evidence="1">Uncharacterized protein</fullName>
    </submittedName>
</protein>
<sequence length="923" mass="99278">DVMLAKTLIDPDHQCSVTTVKAYVTHVCAWFRYCRTLADPNYTLVNEEKLSGFLTWATQTPRLPCKTGQGGTGGSMSYQSARRYVEGGILALWRRYRGPSEDNPLHALSYLNTKYAIREATASERPRTQPERHYTALAIAQDQEDALVRALLAGEHGAVAGIRAWAFYCLGASTWIPGARRLHLRLDSLVMAPRSDARLVEHTTVPFLEFRVSPDPAAPTARFAEVAVARHAAPLLCPWYAIALLIFAQWQARPTAMAHASLHDTTAWLTQPLFLPSTSDSLVLLPDDARVQMVMDEIAPLLAQAAAPLSAAPDAHIIRRRDKAMAEALGLSAPQVVRLEKWRVHHRRQGVTRQQTFFDLTLVLAGQTPPPGPADVPHAFRAPARTRLQVPDHLLAQVFPWIAADVSTRLAAKTPGAFVSRQRSHSMIAGHSEDVARAERSASLRLMRELATVLLQDTAALMADPHCAPVLDAHPLFQAPLFTSRAFRDFSAYAAQALSLQHVDIYAAPPPPPAVYPLSRPTSPQTHPLPMSHGHLSAFSQPASMFMPSGVHSAVPLAQRAALSSDTLMTLRRMEHPRPHHPPRSRLPFARARRHTFETIGEEDAAALAQIAAFPASFAAHHHAPPPPPPPSLPLPLPLSLHSATPFAPLLAHALPTSPVPQSAPPTHVPATVSFPQLGDYHERDHVQMPQQYLMQLIDYLSVYNQQTPAHHQMFPMGAIPATAGPCPPSAPSLLSPGLPHDPESAAAMAAAMSIACATPAHLDSVVAQFPRLASEGSESTASPELASSASGVQPPTSFGSLAHHQPLLLAPASVPLAGGGHGGATVADAPLMFSFNPAADFIDPVALVGGTTTPPSQMTLPKTRAPHDSSPLSLSPTPTPLSRSPGLQHPPASHQHAANDLGLMAVAPQKLQFKVDGDLFMP</sequence>
<organism evidence="1 2">
    <name type="scientific">Coemansia nantahalensis</name>
    <dbReference type="NCBI Taxonomy" id="2789366"/>
    <lineage>
        <taxon>Eukaryota</taxon>
        <taxon>Fungi</taxon>
        <taxon>Fungi incertae sedis</taxon>
        <taxon>Zoopagomycota</taxon>
        <taxon>Kickxellomycotina</taxon>
        <taxon>Kickxellomycetes</taxon>
        <taxon>Kickxellales</taxon>
        <taxon>Kickxellaceae</taxon>
        <taxon>Coemansia</taxon>
    </lineage>
</organism>
<evidence type="ECO:0000313" key="1">
    <source>
        <dbReference type="EMBL" id="KAJ2767206.1"/>
    </source>
</evidence>